<accession>A0A5B8C685</accession>
<proteinExistence type="predicted"/>
<keyword evidence="2" id="KW-0472">Membrane</keyword>
<evidence type="ECO:0000259" key="3">
    <source>
        <dbReference type="Pfam" id="PF20990"/>
    </source>
</evidence>
<feature type="region of interest" description="Disordered" evidence="1">
    <location>
        <begin position="153"/>
        <end position="188"/>
    </location>
</feature>
<keyword evidence="2" id="KW-0812">Transmembrane</keyword>
<dbReference type="RefSeq" id="WP_139930404.1">
    <property type="nucleotide sequence ID" value="NZ_CP040915.1"/>
</dbReference>
<reference evidence="4 5" key="1">
    <citation type="submission" date="2019-05" db="EMBL/GenBank/DDBJ databases">
        <title>Georgenia *** sp. nov., and Georgenia *** sp. nov., isolated from the intestinal contents of plateau pika (Ochotona curzoniae) in the Qinghai-Tibet plateau of China.</title>
        <authorList>
            <person name="Tian Z."/>
        </authorList>
    </citation>
    <scope>NUCLEOTIDE SEQUENCE [LARGE SCALE GENOMIC DNA]</scope>
    <source>
        <strain evidence="4 5">Z443</strain>
    </source>
</reference>
<feature type="compositionally biased region" description="Low complexity" evidence="1">
    <location>
        <begin position="153"/>
        <end position="168"/>
    </location>
</feature>
<evidence type="ECO:0000256" key="1">
    <source>
        <dbReference type="SAM" id="MobiDB-lite"/>
    </source>
</evidence>
<feature type="compositionally biased region" description="Gly residues" evidence="1">
    <location>
        <begin position="169"/>
        <end position="188"/>
    </location>
</feature>
<protein>
    <submittedName>
        <fullName evidence="4">DUF2207 domain-containing protein</fullName>
    </submittedName>
</protein>
<dbReference type="AlphaFoldDB" id="A0A5B8C685"/>
<feature type="transmembrane region" description="Helical" evidence="2">
    <location>
        <begin position="31"/>
        <end position="49"/>
    </location>
</feature>
<evidence type="ECO:0000313" key="5">
    <source>
        <dbReference type="Proteomes" id="UP000314616"/>
    </source>
</evidence>
<gene>
    <name evidence="4" type="ORF">FE374_16800</name>
</gene>
<keyword evidence="2" id="KW-1133">Transmembrane helix</keyword>
<dbReference type="KEGG" id="gyu:FE374_16800"/>
<dbReference type="EMBL" id="CP040915">
    <property type="protein sequence ID" value="QDC26053.1"/>
    <property type="molecule type" value="Genomic_DNA"/>
</dbReference>
<name>A0A5B8C685_9MICO</name>
<dbReference type="Proteomes" id="UP000314616">
    <property type="component" value="Chromosome"/>
</dbReference>
<evidence type="ECO:0000256" key="2">
    <source>
        <dbReference type="SAM" id="Phobius"/>
    </source>
</evidence>
<dbReference type="OrthoDB" id="143710at2"/>
<sequence length="188" mass="19117">MRLPRALVAFLALVAVMVIVSENSPQLPGSLWALLFLGAGLALAYAVMVRVTAKAANGPSAPGRALYDQARGFRRYVATAEAEQVRFEEGIDVFSRYLPYAMVFGEAERWGEVFAQLAGQGQAAPPSWYVGSHLRDGTSGSSFAQSLGSFATASSSTLSSTPGSSGSSGSRGGGGGFSGGGGGGGGGR</sequence>
<dbReference type="InterPro" id="IPR048389">
    <property type="entry name" value="YciQ-like_C"/>
</dbReference>
<organism evidence="4 5">
    <name type="scientific">Georgenia yuyongxinii</name>
    <dbReference type="NCBI Taxonomy" id="2589797"/>
    <lineage>
        <taxon>Bacteria</taxon>
        <taxon>Bacillati</taxon>
        <taxon>Actinomycetota</taxon>
        <taxon>Actinomycetes</taxon>
        <taxon>Micrococcales</taxon>
        <taxon>Bogoriellaceae</taxon>
        <taxon>Georgenia</taxon>
    </lineage>
</organism>
<dbReference type="Pfam" id="PF20990">
    <property type="entry name" value="DUF2207_C"/>
    <property type="match status" value="1"/>
</dbReference>
<evidence type="ECO:0000313" key="4">
    <source>
        <dbReference type="EMBL" id="QDC26053.1"/>
    </source>
</evidence>
<feature type="domain" description="Predicted membrane protein YciQ-like C-terminal" evidence="3">
    <location>
        <begin position="10"/>
        <end position="113"/>
    </location>
</feature>